<reference evidence="2" key="1">
    <citation type="journal article" date="2023" name="Mol. Phylogenet. Evol.">
        <title>Genome-scale phylogeny and comparative genomics of the fungal order Sordariales.</title>
        <authorList>
            <person name="Hensen N."/>
            <person name="Bonometti L."/>
            <person name="Westerberg I."/>
            <person name="Brannstrom I.O."/>
            <person name="Guillou S."/>
            <person name="Cros-Aarteil S."/>
            <person name="Calhoun S."/>
            <person name="Haridas S."/>
            <person name="Kuo A."/>
            <person name="Mondo S."/>
            <person name="Pangilinan J."/>
            <person name="Riley R."/>
            <person name="LaButti K."/>
            <person name="Andreopoulos B."/>
            <person name="Lipzen A."/>
            <person name="Chen C."/>
            <person name="Yan M."/>
            <person name="Daum C."/>
            <person name="Ng V."/>
            <person name="Clum A."/>
            <person name="Steindorff A."/>
            <person name="Ohm R.A."/>
            <person name="Martin F."/>
            <person name="Silar P."/>
            <person name="Natvig D.O."/>
            <person name="Lalanne C."/>
            <person name="Gautier V."/>
            <person name="Ament-Velasquez S.L."/>
            <person name="Kruys A."/>
            <person name="Hutchinson M.I."/>
            <person name="Powell A.J."/>
            <person name="Barry K."/>
            <person name="Miller A.N."/>
            <person name="Grigoriev I.V."/>
            <person name="Debuchy R."/>
            <person name="Gladieux P."/>
            <person name="Hiltunen Thoren M."/>
            <person name="Johannesson H."/>
        </authorList>
    </citation>
    <scope>NUCLEOTIDE SEQUENCE</scope>
    <source>
        <strain evidence="2">CBS 314.62</strain>
    </source>
</reference>
<gene>
    <name evidence="2" type="ORF">B0T22DRAFT_105864</name>
</gene>
<dbReference type="Proteomes" id="UP001270362">
    <property type="component" value="Unassembled WGS sequence"/>
</dbReference>
<name>A0AAE1CIL4_9PEZI</name>
<keyword evidence="3" id="KW-1185">Reference proteome</keyword>
<feature type="region of interest" description="Disordered" evidence="1">
    <location>
        <begin position="1"/>
        <end position="25"/>
    </location>
</feature>
<evidence type="ECO:0000256" key="1">
    <source>
        <dbReference type="SAM" id="MobiDB-lite"/>
    </source>
</evidence>
<proteinExistence type="predicted"/>
<evidence type="ECO:0000313" key="3">
    <source>
        <dbReference type="Proteomes" id="UP001270362"/>
    </source>
</evidence>
<comment type="caution">
    <text evidence="2">The sequence shown here is derived from an EMBL/GenBank/DDBJ whole genome shotgun (WGS) entry which is preliminary data.</text>
</comment>
<protein>
    <submittedName>
        <fullName evidence="2">Uncharacterized protein</fullName>
    </submittedName>
</protein>
<feature type="compositionally biased region" description="Basic and acidic residues" evidence="1">
    <location>
        <begin position="191"/>
        <end position="201"/>
    </location>
</feature>
<dbReference type="AlphaFoldDB" id="A0AAE1CIL4"/>
<accession>A0AAE1CIL4</accession>
<reference evidence="2" key="2">
    <citation type="submission" date="2023-06" db="EMBL/GenBank/DDBJ databases">
        <authorList>
            <consortium name="Lawrence Berkeley National Laboratory"/>
            <person name="Haridas S."/>
            <person name="Hensen N."/>
            <person name="Bonometti L."/>
            <person name="Westerberg I."/>
            <person name="Brannstrom I.O."/>
            <person name="Guillou S."/>
            <person name="Cros-Aarteil S."/>
            <person name="Calhoun S."/>
            <person name="Kuo A."/>
            <person name="Mondo S."/>
            <person name="Pangilinan J."/>
            <person name="Riley R."/>
            <person name="Labutti K."/>
            <person name="Andreopoulos B."/>
            <person name="Lipzen A."/>
            <person name="Chen C."/>
            <person name="Yanf M."/>
            <person name="Daum C."/>
            <person name="Ng V."/>
            <person name="Clum A."/>
            <person name="Steindorff A."/>
            <person name="Ohm R."/>
            <person name="Martin F."/>
            <person name="Silar P."/>
            <person name="Natvig D."/>
            <person name="Lalanne C."/>
            <person name="Gautier V."/>
            <person name="Ament-Velasquez S.L."/>
            <person name="Kruys A."/>
            <person name="Hutchinson M.I."/>
            <person name="Powell A.J."/>
            <person name="Barry K."/>
            <person name="Miller A.N."/>
            <person name="Grigoriev I.V."/>
            <person name="Debuchy R."/>
            <person name="Gladieux P."/>
            <person name="Thoren M.H."/>
            <person name="Johannesson H."/>
        </authorList>
    </citation>
    <scope>NUCLEOTIDE SEQUENCE</scope>
    <source>
        <strain evidence="2">CBS 314.62</strain>
    </source>
</reference>
<sequence length="201" mass="21823">MPMETRWKGDGAFPAMGKDNEQNSRAEQPGCCAFPRYFNCAPPFFGQFPRTPRPLSASRRPSMLVLHVSGHQLHDPELCLSPGRLTREVRCKCCLLPSAVHPQVKVDEVQPSTASKPYTLLGGGVGAMQMAGLSVHTPTFSSPSRCRLACPTLPLLQTLSRMASCHWMAGQTSNPKGNARPPASVCPLGSAHDKREKNKST</sequence>
<evidence type="ECO:0000313" key="2">
    <source>
        <dbReference type="EMBL" id="KAK3695423.1"/>
    </source>
</evidence>
<feature type="region of interest" description="Disordered" evidence="1">
    <location>
        <begin position="171"/>
        <end position="201"/>
    </location>
</feature>
<organism evidence="2 3">
    <name type="scientific">Podospora appendiculata</name>
    <dbReference type="NCBI Taxonomy" id="314037"/>
    <lineage>
        <taxon>Eukaryota</taxon>
        <taxon>Fungi</taxon>
        <taxon>Dikarya</taxon>
        <taxon>Ascomycota</taxon>
        <taxon>Pezizomycotina</taxon>
        <taxon>Sordariomycetes</taxon>
        <taxon>Sordariomycetidae</taxon>
        <taxon>Sordariales</taxon>
        <taxon>Podosporaceae</taxon>
        <taxon>Podospora</taxon>
    </lineage>
</organism>
<dbReference type="EMBL" id="JAULSO010000001">
    <property type="protein sequence ID" value="KAK3695423.1"/>
    <property type="molecule type" value="Genomic_DNA"/>
</dbReference>